<name>A0A0K1LLS1_9CAUD</name>
<sequence>MAKVQLSLAAAALASLKCFAYDKASGREEEDVLTIDPGATEGFDLESDKFNYSAAPIGDENPKKEGNEAVVTVEADEDNEKAVVLKIRGPAGVAQEFTLKGGDKRIFSLYEGQVLDMSEGASIV</sequence>
<protein>
    <submittedName>
        <fullName evidence="1">Uncharacterized protein</fullName>
    </submittedName>
</protein>
<organism evidence="1 2">
    <name type="scientific">Caulobacter phage Sansa</name>
    <dbReference type="NCBI Taxonomy" id="1675600"/>
    <lineage>
        <taxon>Viruses</taxon>
        <taxon>Duplodnaviria</taxon>
        <taxon>Heunggongvirae</taxon>
        <taxon>Uroviricota</taxon>
        <taxon>Caudoviricetes</taxon>
        <taxon>Sansavirus</taxon>
        <taxon>Sansavirus sansa</taxon>
        <taxon>Caulobacter virus Sansa</taxon>
    </lineage>
</organism>
<accession>A0A0K1LLS1</accession>
<evidence type="ECO:0000313" key="1">
    <source>
        <dbReference type="EMBL" id="AKU43457.1"/>
    </source>
</evidence>
<gene>
    <name evidence="1" type="ORF">CPT_Sansa53</name>
</gene>
<reference evidence="1 2" key="1">
    <citation type="journal article" date="2015" name="Genome Announc.">
        <title>Complete Genome Sequence of Caulobacter crescentus Siphophage Sansa.</title>
        <authorList>
            <person name="Vara L."/>
            <person name="Kane A.A."/>
            <person name="Cahill J.L."/>
            <person name="Rasche E.S."/>
            <person name="Kuty Everett G.F."/>
        </authorList>
    </citation>
    <scope>NUCLEOTIDE SEQUENCE [LARGE SCALE GENOMIC DNA]</scope>
</reference>
<dbReference type="EMBL" id="KT001913">
    <property type="protein sequence ID" value="AKU43457.1"/>
    <property type="molecule type" value="Genomic_DNA"/>
</dbReference>
<evidence type="ECO:0000313" key="2">
    <source>
        <dbReference type="Proteomes" id="UP000225322"/>
    </source>
</evidence>
<dbReference type="Proteomes" id="UP000225322">
    <property type="component" value="Segment"/>
</dbReference>
<proteinExistence type="predicted"/>
<keyword evidence="2" id="KW-1185">Reference proteome</keyword>